<reference evidence="2 3" key="2">
    <citation type="submission" date="2019-08" db="EMBL/GenBank/DDBJ databases">
        <title>Jejuicoccus antrihumi gen. nov., sp. nov., a new member of the family Dermacoccaceae isolated from a cave.</title>
        <authorList>
            <person name="Schumann P."/>
            <person name="Kim I.S."/>
        </authorList>
    </citation>
    <scope>NUCLEOTIDE SEQUENCE [LARGE SCALE GENOMIC DNA]</scope>
    <source>
        <strain evidence="2 3">C5-26</strain>
    </source>
</reference>
<keyword evidence="3" id="KW-1185">Reference proteome</keyword>
<sequence>MTRAFIAAGTRLRHAVEGSTDRGQSTLEYVGMIALAALLVAVVVSAFAHGSSLARTVSEALSKISGIVG</sequence>
<protein>
    <recommendedName>
        <fullName evidence="4">DUF4244 domain-containing protein</fullName>
    </recommendedName>
</protein>
<accession>A0A563E0B2</accession>
<feature type="transmembrane region" description="Helical" evidence="1">
    <location>
        <begin position="29"/>
        <end position="48"/>
    </location>
</feature>
<proteinExistence type="predicted"/>
<evidence type="ECO:0008006" key="4">
    <source>
        <dbReference type="Google" id="ProtNLM"/>
    </source>
</evidence>
<reference evidence="2 3" key="1">
    <citation type="submission" date="2019-05" db="EMBL/GenBank/DDBJ databases">
        <authorList>
            <person name="Lee S.D."/>
        </authorList>
    </citation>
    <scope>NUCLEOTIDE SEQUENCE [LARGE SCALE GENOMIC DNA]</scope>
    <source>
        <strain evidence="2 3">C5-26</strain>
    </source>
</reference>
<organism evidence="2 3">
    <name type="scientific">Leekyejoonella antrihumi</name>
    <dbReference type="NCBI Taxonomy" id="1660198"/>
    <lineage>
        <taxon>Bacteria</taxon>
        <taxon>Bacillati</taxon>
        <taxon>Actinomycetota</taxon>
        <taxon>Actinomycetes</taxon>
        <taxon>Micrococcales</taxon>
        <taxon>Dermacoccaceae</taxon>
        <taxon>Leekyejoonella</taxon>
    </lineage>
</organism>
<dbReference type="RefSeq" id="WP_146317019.1">
    <property type="nucleotide sequence ID" value="NZ_VCQV01000015.1"/>
</dbReference>
<evidence type="ECO:0000256" key="1">
    <source>
        <dbReference type="SAM" id="Phobius"/>
    </source>
</evidence>
<comment type="caution">
    <text evidence="2">The sequence shown here is derived from an EMBL/GenBank/DDBJ whole genome shotgun (WGS) entry which is preliminary data.</text>
</comment>
<dbReference type="EMBL" id="VCQV01000015">
    <property type="protein sequence ID" value="TWP35957.1"/>
    <property type="molecule type" value="Genomic_DNA"/>
</dbReference>
<dbReference type="OrthoDB" id="5225121at2"/>
<evidence type="ECO:0000313" key="3">
    <source>
        <dbReference type="Proteomes" id="UP000320244"/>
    </source>
</evidence>
<dbReference type="Proteomes" id="UP000320244">
    <property type="component" value="Unassembled WGS sequence"/>
</dbReference>
<keyword evidence="1" id="KW-0812">Transmembrane</keyword>
<gene>
    <name evidence="2" type="ORF">FGL98_12045</name>
</gene>
<evidence type="ECO:0000313" key="2">
    <source>
        <dbReference type="EMBL" id="TWP35957.1"/>
    </source>
</evidence>
<name>A0A563E0B2_9MICO</name>
<keyword evidence="1" id="KW-1133">Transmembrane helix</keyword>
<keyword evidence="1" id="KW-0472">Membrane</keyword>
<dbReference type="AlphaFoldDB" id="A0A563E0B2"/>